<evidence type="ECO:0000313" key="2">
    <source>
        <dbReference type="Proteomes" id="UP000030428"/>
    </source>
</evidence>
<dbReference type="SUPFAM" id="SSF52540">
    <property type="entry name" value="P-loop containing nucleoside triphosphate hydrolases"/>
    <property type="match status" value="1"/>
</dbReference>
<proteinExistence type="predicted"/>
<name>A0A4E0QW88_9GAMM</name>
<keyword evidence="2" id="KW-1185">Reference proteome</keyword>
<gene>
    <name evidence="1" type="ORF">PN36_10280</name>
</gene>
<dbReference type="AlphaFoldDB" id="A0A4E0QW88"/>
<accession>A0A4E0QW88</accession>
<organism evidence="1 2">
    <name type="scientific">Candidatus Thiomargarita nelsonii</name>
    <dbReference type="NCBI Taxonomy" id="1003181"/>
    <lineage>
        <taxon>Bacteria</taxon>
        <taxon>Pseudomonadati</taxon>
        <taxon>Pseudomonadota</taxon>
        <taxon>Gammaproteobacteria</taxon>
        <taxon>Thiotrichales</taxon>
        <taxon>Thiotrichaceae</taxon>
        <taxon>Thiomargarita</taxon>
    </lineage>
</organism>
<comment type="caution">
    <text evidence="1">The sequence shown here is derived from an EMBL/GenBank/DDBJ whole genome shotgun (WGS) entry which is preliminary data.</text>
</comment>
<evidence type="ECO:0000313" key="1">
    <source>
        <dbReference type="EMBL" id="TGO03245.1"/>
    </source>
</evidence>
<dbReference type="Gene3D" id="3.40.50.300">
    <property type="entry name" value="P-loop containing nucleotide triphosphate hydrolases"/>
    <property type="match status" value="1"/>
</dbReference>
<dbReference type="InterPro" id="IPR027417">
    <property type="entry name" value="P-loop_NTPase"/>
</dbReference>
<dbReference type="EMBL" id="JSZA02000031">
    <property type="protein sequence ID" value="TGO03245.1"/>
    <property type="molecule type" value="Genomic_DNA"/>
</dbReference>
<evidence type="ECO:0008006" key="3">
    <source>
        <dbReference type="Google" id="ProtNLM"/>
    </source>
</evidence>
<dbReference type="Proteomes" id="UP000030428">
    <property type="component" value="Unassembled WGS sequence"/>
</dbReference>
<reference evidence="1 2" key="1">
    <citation type="journal article" date="2016" name="Front. Microbiol.">
        <title>Single-Cell (Meta-)Genomics of a Dimorphic Candidatus Thiomargarita nelsonii Reveals Genomic Plasticity.</title>
        <authorList>
            <person name="Flood B.E."/>
            <person name="Fliss P."/>
            <person name="Jones D.S."/>
            <person name="Dick G.J."/>
            <person name="Jain S."/>
            <person name="Kaster A.K."/>
            <person name="Winkel M."/>
            <person name="Mussmann M."/>
            <person name="Bailey J."/>
        </authorList>
    </citation>
    <scope>NUCLEOTIDE SEQUENCE [LARGE SCALE GENOMIC DNA]</scope>
    <source>
        <strain evidence="1">Hydrate Ridge</strain>
    </source>
</reference>
<sequence>MSFLSELKFSEQKTDYEPLGYLQNPFRGKVCPEIYVERPELEPLRQHLLGFLSDEKKTGGFWAMEGARGLGKSNFLQHLDWELQKAQQSGNLKYTVHQYIPSQLIAPQQLIEKIIQAIGEELFYELLKNKPTLPASTKGTDLARFFKIISRDFQKQQSLFDDAKKNLNEVPNLEESTRFLMRWMSGHQTYTHERKKYNLWSTERMPPAVAFPYLRTIIECLDSLGLVKRLILLLDEFEDVQSLKLPAKSEYIQALKGLINSFNWRGLFVIIAGQEGSFSTIGGQYPSLSDRWQLAGLLPIRSATEAVKLARAYMVSAHQAYLQVEHNQKIEPLSPSDVEIKALYGDIVSPESGRVSQRDILDKLYQWVEKRCHSID</sequence>
<protein>
    <recommendedName>
        <fullName evidence="3">Orc1-like AAA ATPase domain-containing protein</fullName>
    </recommendedName>
</protein>